<feature type="signal peptide" evidence="2">
    <location>
        <begin position="1"/>
        <end position="27"/>
    </location>
</feature>
<dbReference type="GO" id="GO:0005975">
    <property type="term" value="P:carbohydrate metabolic process"/>
    <property type="evidence" value="ECO:0007669"/>
    <property type="project" value="InterPro"/>
</dbReference>
<sequence>MQVFALIMEGRILPLLFLLSIATLSSPSCPTSYYTNVISVNKRCNGLGSSDHESCYSSLDQAFEAVLNNETRHKVIICISQGKHQLSSSYNFSGVSDFAIVGNGSAEDVTISCTEGAGLSFYNSDTLFFEGFTLFQCGASQMSTSKNVFWQKDYLPFKVAMYITLTRNVSINDVTWHQSKGTGLAFYFSGNVTIDSSKFIKNGHGMSNNEHGGGGLQIEFPFCLPGDYYFDCAKSDMALVSNNRSVYTSNLHYDIKDSEFIGNLAYKGFENILKSRNEERKNYNFGKGGGLSIVFKAWAHDNNISIYNCTFNGNKAHYGGGFYVGYFDYAYFNSFSMTNSNVSNNENCFIRNSSWDTDESGGGGKIQYELNVTNVLGFNGIYITDCSFENNTGISGGGLYVCSSIGLPSVPSLVTIEGTQFIGNSAFLGSALYYVTLQYVRLRKRNRPTLSCLAVFETIVNLNPQVFALIMEVATLSSSSCPTSNYTNVIKVNKRRRRSFSSLDDAFEAVQYSEKHHKVIICISQGEYQLNSSFNFSGVSDFAIVGNGSAEDVIINCTEGAGLSFHNSNTLFFKGFTLFQCGAFQMSTSRNINCSENGYLSFKVAMYITFTLNVNISDVTWHQSKGTGLTFYFNMVMGS</sequence>
<accession>A0A1X7VG31</accession>
<protein>
    <recommendedName>
        <fullName evidence="4">Right handed beta helix domain-containing protein</fullName>
    </recommendedName>
</protein>
<evidence type="ECO:0000313" key="3">
    <source>
        <dbReference type="EnsemblMetazoa" id="Aqu2.1.38457_001"/>
    </source>
</evidence>
<dbReference type="InterPro" id="IPR011050">
    <property type="entry name" value="Pectin_lyase_fold/virulence"/>
</dbReference>
<dbReference type="PROSITE" id="PS01085">
    <property type="entry name" value="RIBUL_P_3_EPIMER_1"/>
    <property type="match status" value="1"/>
</dbReference>
<evidence type="ECO:0000256" key="1">
    <source>
        <dbReference type="ARBA" id="ARBA00023235"/>
    </source>
</evidence>
<evidence type="ECO:0008006" key="4">
    <source>
        <dbReference type="Google" id="ProtNLM"/>
    </source>
</evidence>
<dbReference type="InParanoid" id="A0A1X7VG31"/>
<dbReference type="SUPFAM" id="SSF51126">
    <property type="entry name" value="Pectin lyase-like"/>
    <property type="match status" value="2"/>
</dbReference>
<dbReference type="InterPro" id="IPR006626">
    <property type="entry name" value="PbH1"/>
</dbReference>
<name>A0A1X7VG31_AMPQE</name>
<dbReference type="AlphaFoldDB" id="A0A1X7VG31"/>
<evidence type="ECO:0000256" key="2">
    <source>
        <dbReference type="SAM" id="SignalP"/>
    </source>
</evidence>
<keyword evidence="1" id="KW-0413">Isomerase</keyword>
<dbReference type="OrthoDB" id="5989148at2759"/>
<proteinExistence type="predicted"/>
<organism evidence="3">
    <name type="scientific">Amphimedon queenslandica</name>
    <name type="common">Sponge</name>
    <dbReference type="NCBI Taxonomy" id="400682"/>
    <lineage>
        <taxon>Eukaryota</taxon>
        <taxon>Metazoa</taxon>
        <taxon>Porifera</taxon>
        <taxon>Demospongiae</taxon>
        <taxon>Heteroscleromorpha</taxon>
        <taxon>Haplosclerida</taxon>
        <taxon>Niphatidae</taxon>
        <taxon>Amphimedon</taxon>
    </lineage>
</organism>
<feature type="chain" id="PRO_5012530442" description="Right handed beta helix domain-containing protein" evidence="2">
    <location>
        <begin position="28"/>
        <end position="639"/>
    </location>
</feature>
<dbReference type="GO" id="GO:0016857">
    <property type="term" value="F:racemase and epimerase activity, acting on carbohydrates and derivatives"/>
    <property type="evidence" value="ECO:0007669"/>
    <property type="project" value="InterPro"/>
</dbReference>
<dbReference type="InterPro" id="IPR000056">
    <property type="entry name" value="Ribul_P_3_epim-like"/>
</dbReference>
<reference evidence="3" key="1">
    <citation type="submission" date="2017-05" db="UniProtKB">
        <authorList>
            <consortium name="EnsemblMetazoa"/>
        </authorList>
    </citation>
    <scope>IDENTIFICATION</scope>
</reference>
<dbReference type="EnsemblMetazoa" id="Aqu2.1.38457_001">
    <property type="protein sequence ID" value="Aqu2.1.38457_001"/>
    <property type="gene ID" value="Aqu2.1.38457"/>
</dbReference>
<dbReference type="SMART" id="SM00710">
    <property type="entry name" value="PbH1"/>
    <property type="match status" value="6"/>
</dbReference>
<keyword evidence="2" id="KW-0732">Signal</keyword>